<proteinExistence type="predicted"/>
<dbReference type="Proteomes" id="UP000305067">
    <property type="component" value="Unassembled WGS sequence"/>
</dbReference>
<dbReference type="AlphaFoldDB" id="A0A5C3Q6R5"/>
<evidence type="ECO:0000313" key="2">
    <source>
        <dbReference type="EMBL" id="TFK96070.1"/>
    </source>
</evidence>
<feature type="region of interest" description="Disordered" evidence="1">
    <location>
        <begin position="1"/>
        <end position="22"/>
    </location>
</feature>
<organism evidence="2 3">
    <name type="scientific">Pterulicium gracile</name>
    <dbReference type="NCBI Taxonomy" id="1884261"/>
    <lineage>
        <taxon>Eukaryota</taxon>
        <taxon>Fungi</taxon>
        <taxon>Dikarya</taxon>
        <taxon>Basidiomycota</taxon>
        <taxon>Agaricomycotina</taxon>
        <taxon>Agaricomycetes</taxon>
        <taxon>Agaricomycetidae</taxon>
        <taxon>Agaricales</taxon>
        <taxon>Pleurotineae</taxon>
        <taxon>Pterulaceae</taxon>
        <taxon>Pterulicium</taxon>
    </lineage>
</organism>
<evidence type="ECO:0000313" key="3">
    <source>
        <dbReference type="Proteomes" id="UP000305067"/>
    </source>
</evidence>
<accession>A0A5C3Q6R5</accession>
<evidence type="ECO:0000256" key="1">
    <source>
        <dbReference type="SAM" id="MobiDB-lite"/>
    </source>
</evidence>
<keyword evidence="3" id="KW-1185">Reference proteome</keyword>
<feature type="compositionally biased region" description="Polar residues" evidence="1">
    <location>
        <begin position="11"/>
        <end position="22"/>
    </location>
</feature>
<gene>
    <name evidence="2" type="ORF">BDV98DRAFT_576741</name>
</gene>
<reference evidence="2 3" key="1">
    <citation type="journal article" date="2019" name="Nat. Ecol. Evol.">
        <title>Megaphylogeny resolves global patterns of mushroom evolution.</title>
        <authorList>
            <person name="Varga T."/>
            <person name="Krizsan K."/>
            <person name="Foldi C."/>
            <person name="Dima B."/>
            <person name="Sanchez-Garcia M."/>
            <person name="Sanchez-Ramirez S."/>
            <person name="Szollosi G.J."/>
            <person name="Szarkandi J.G."/>
            <person name="Papp V."/>
            <person name="Albert L."/>
            <person name="Andreopoulos W."/>
            <person name="Angelini C."/>
            <person name="Antonin V."/>
            <person name="Barry K.W."/>
            <person name="Bougher N.L."/>
            <person name="Buchanan P."/>
            <person name="Buyck B."/>
            <person name="Bense V."/>
            <person name="Catcheside P."/>
            <person name="Chovatia M."/>
            <person name="Cooper J."/>
            <person name="Damon W."/>
            <person name="Desjardin D."/>
            <person name="Finy P."/>
            <person name="Geml J."/>
            <person name="Haridas S."/>
            <person name="Hughes K."/>
            <person name="Justo A."/>
            <person name="Karasinski D."/>
            <person name="Kautmanova I."/>
            <person name="Kiss B."/>
            <person name="Kocsube S."/>
            <person name="Kotiranta H."/>
            <person name="LaButti K.M."/>
            <person name="Lechner B.E."/>
            <person name="Liimatainen K."/>
            <person name="Lipzen A."/>
            <person name="Lukacs Z."/>
            <person name="Mihaltcheva S."/>
            <person name="Morgado L.N."/>
            <person name="Niskanen T."/>
            <person name="Noordeloos M.E."/>
            <person name="Ohm R.A."/>
            <person name="Ortiz-Santana B."/>
            <person name="Ovrebo C."/>
            <person name="Racz N."/>
            <person name="Riley R."/>
            <person name="Savchenko A."/>
            <person name="Shiryaev A."/>
            <person name="Soop K."/>
            <person name="Spirin V."/>
            <person name="Szebenyi C."/>
            <person name="Tomsovsky M."/>
            <person name="Tulloss R.E."/>
            <person name="Uehling J."/>
            <person name="Grigoriev I.V."/>
            <person name="Vagvolgyi C."/>
            <person name="Papp T."/>
            <person name="Martin F.M."/>
            <person name="Miettinen O."/>
            <person name="Hibbett D.S."/>
            <person name="Nagy L.G."/>
        </authorList>
    </citation>
    <scope>NUCLEOTIDE SEQUENCE [LARGE SCALE GENOMIC DNA]</scope>
    <source>
        <strain evidence="2 3">CBS 309.79</strain>
    </source>
</reference>
<sequence>MLESLIGDARANSSIEAPSSQASKLQVKQLKAHSTCSEGGNIVDSRLCFVARSMRNPRRSRTRVGSRV</sequence>
<dbReference type="EMBL" id="ML178867">
    <property type="protein sequence ID" value="TFK96070.1"/>
    <property type="molecule type" value="Genomic_DNA"/>
</dbReference>
<protein>
    <submittedName>
        <fullName evidence="2">Uncharacterized protein</fullName>
    </submittedName>
</protein>
<name>A0A5C3Q6R5_9AGAR</name>